<sequence>MLLDIFLSELTTDTQVENLSEMLYRLINIMNNSIEKLTSNQIGLCIVLLTKIFKNIIPIDKKHHLSIFRSSMDNSHKISDNDIEDENEQIIDIDNEYSTDIYNRLLRTDSIGKLQDPNVRIEQENLNDIERLLCQMVRKIEKQMYNLTNPLSEKKQTRLSTSKTKIDSINHIENAINLYKNFFYRFILIYIIDSKQISINDKFQSIYSIIQTKTNDNLSIIFNRYQQLNEFHLKLTDKVNQYQTIFEDCCKLFIEFYCFPRQFSNHNQSILSKGQTDFDDWFMDLFIISLCKSDNFSIQTVAISVLIELFGYTLSS</sequence>
<proteinExistence type="predicted"/>
<dbReference type="EMBL" id="CAJOBB010012825">
    <property type="protein sequence ID" value="CAF4282087.1"/>
    <property type="molecule type" value="Genomic_DNA"/>
</dbReference>
<accession>A0A820GRU6</accession>
<evidence type="ECO:0000313" key="1">
    <source>
        <dbReference type="EMBL" id="CAF4282087.1"/>
    </source>
</evidence>
<dbReference type="AlphaFoldDB" id="A0A820GRU6"/>
<protein>
    <submittedName>
        <fullName evidence="1">Uncharacterized protein</fullName>
    </submittedName>
</protein>
<evidence type="ECO:0000313" key="2">
    <source>
        <dbReference type="Proteomes" id="UP000663868"/>
    </source>
</evidence>
<gene>
    <name evidence="1" type="ORF">KXQ929_LOCUS44497</name>
</gene>
<name>A0A820GRU6_9BILA</name>
<organism evidence="1 2">
    <name type="scientific">Adineta steineri</name>
    <dbReference type="NCBI Taxonomy" id="433720"/>
    <lineage>
        <taxon>Eukaryota</taxon>
        <taxon>Metazoa</taxon>
        <taxon>Spiralia</taxon>
        <taxon>Gnathifera</taxon>
        <taxon>Rotifera</taxon>
        <taxon>Eurotatoria</taxon>
        <taxon>Bdelloidea</taxon>
        <taxon>Adinetida</taxon>
        <taxon>Adinetidae</taxon>
        <taxon>Adineta</taxon>
    </lineage>
</organism>
<reference evidence="1" key="1">
    <citation type="submission" date="2021-02" db="EMBL/GenBank/DDBJ databases">
        <authorList>
            <person name="Nowell W R."/>
        </authorList>
    </citation>
    <scope>NUCLEOTIDE SEQUENCE</scope>
</reference>
<dbReference type="Proteomes" id="UP000663868">
    <property type="component" value="Unassembled WGS sequence"/>
</dbReference>
<comment type="caution">
    <text evidence="1">The sequence shown here is derived from an EMBL/GenBank/DDBJ whole genome shotgun (WGS) entry which is preliminary data.</text>
</comment>
<feature type="non-terminal residue" evidence="1">
    <location>
        <position position="1"/>
    </location>
</feature>